<dbReference type="OrthoDB" id="9806984at2"/>
<evidence type="ECO:0000259" key="2">
    <source>
        <dbReference type="Pfam" id="PF02470"/>
    </source>
</evidence>
<organism evidence="3 4">
    <name type="scientific">Pseudomonas cavernicola</name>
    <dbReference type="NCBI Taxonomy" id="2320866"/>
    <lineage>
        <taxon>Bacteria</taxon>
        <taxon>Pseudomonadati</taxon>
        <taxon>Pseudomonadota</taxon>
        <taxon>Gammaproteobacteria</taxon>
        <taxon>Pseudomonadales</taxon>
        <taxon>Pseudomonadaceae</taxon>
        <taxon>Pseudomonas</taxon>
    </lineage>
</organism>
<dbReference type="RefSeq" id="WP_119953667.1">
    <property type="nucleotide sequence ID" value="NZ_QYUR01000002.1"/>
</dbReference>
<sequence length="312" mass="33416">METRAHHVLIGLFTVLVVAAALLFGLWLTKSSADSEFTLYDIVFNEAVTGLSKGSAVQYSGIKVGDVVQLKLDPKDPRKVRARVRLAGDTPVKQNTRAKLALTGITGGAFIQLHSGSPDSPKLESENGEVAVIVADPSPISTLLANGEDLLTNINKFVDSANQMLSPENAARISRTLEHLDLATGVLAEQRNDIREMVQQLASASKQASLTLEQSAQLMRTANGLLDKQGKGAFDGAQQAMAALERASRNIAHLLNDNHDSLNAGVQGLSEIGPAVSELRETLSGLRSITRRLEEDPASYLLGGDKTKEFEP</sequence>
<name>A0A418XLG7_9PSED</name>
<dbReference type="PANTHER" id="PTHR36698">
    <property type="entry name" value="BLL5892 PROTEIN"/>
    <property type="match status" value="1"/>
</dbReference>
<dbReference type="EMBL" id="QYUR01000002">
    <property type="protein sequence ID" value="RJG13313.1"/>
    <property type="molecule type" value="Genomic_DNA"/>
</dbReference>
<gene>
    <name evidence="3" type="ORF">D3879_08635</name>
</gene>
<protein>
    <submittedName>
        <fullName evidence="3">MCE family protein</fullName>
    </submittedName>
</protein>
<keyword evidence="1" id="KW-0812">Transmembrane</keyword>
<keyword evidence="1" id="KW-0472">Membrane</keyword>
<dbReference type="Pfam" id="PF02470">
    <property type="entry name" value="MlaD"/>
    <property type="match status" value="1"/>
</dbReference>
<dbReference type="PANTHER" id="PTHR36698:SF2">
    <property type="entry name" value="MCE_MLAD DOMAIN-CONTAINING PROTEIN"/>
    <property type="match status" value="1"/>
</dbReference>
<feature type="transmembrane region" description="Helical" evidence="1">
    <location>
        <begin position="7"/>
        <end position="28"/>
    </location>
</feature>
<reference evidence="3 4" key="1">
    <citation type="submission" date="2018-09" db="EMBL/GenBank/DDBJ databases">
        <authorList>
            <person name="Zhu H."/>
        </authorList>
    </citation>
    <scope>NUCLEOTIDE SEQUENCE [LARGE SCALE GENOMIC DNA]</scope>
    <source>
        <strain evidence="3 4">K1S02-6</strain>
    </source>
</reference>
<keyword evidence="4" id="KW-1185">Reference proteome</keyword>
<proteinExistence type="predicted"/>
<dbReference type="AlphaFoldDB" id="A0A418XLG7"/>
<keyword evidence="1" id="KW-1133">Transmembrane helix</keyword>
<evidence type="ECO:0000313" key="4">
    <source>
        <dbReference type="Proteomes" id="UP000284021"/>
    </source>
</evidence>
<dbReference type="InterPro" id="IPR003399">
    <property type="entry name" value="Mce/MlaD"/>
</dbReference>
<evidence type="ECO:0000313" key="3">
    <source>
        <dbReference type="EMBL" id="RJG13313.1"/>
    </source>
</evidence>
<comment type="caution">
    <text evidence="3">The sequence shown here is derived from an EMBL/GenBank/DDBJ whole genome shotgun (WGS) entry which is preliminary data.</text>
</comment>
<dbReference type="Proteomes" id="UP000284021">
    <property type="component" value="Unassembled WGS sequence"/>
</dbReference>
<feature type="domain" description="Mce/MlaD" evidence="2">
    <location>
        <begin position="42"/>
        <end position="115"/>
    </location>
</feature>
<accession>A0A418XLG7</accession>
<evidence type="ECO:0000256" key="1">
    <source>
        <dbReference type="SAM" id="Phobius"/>
    </source>
</evidence>